<gene>
    <name evidence="2" type="ORF">SCLO_3000850</name>
</gene>
<evidence type="ECO:0000256" key="1">
    <source>
        <dbReference type="SAM" id="MobiDB-lite"/>
    </source>
</evidence>
<reference evidence="2 3" key="1">
    <citation type="submission" date="2016-10" db="EMBL/GenBank/DDBJ databases">
        <title>Complete Genome Sequence of the Nonylphenol-Degrading Bacterium Sphingobium cloacae JCM 10874T.</title>
        <authorList>
            <person name="Ootsuka M."/>
            <person name="Nishizawa T."/>
            <person name="Ohta H."/>
        </authorList>
    </citation>
    <scope>NUCLEOTIDE SEQUENCE [LARGE SCALE GENOMIC DNA]</scope>
    <source>
        <strain evidence="2 3">JCM 10874</strain>
        <plasmid evidence="3">psclo_3 dna</plasmid>
    </source>
</reference>
<dbReference type="AlphaFoldDB" id="A0A1E1F8A3"/>
<organism evidence="2 3">
    <name type="scientific">Sphingobium cloacae</name>
    <dbReference type="NCBI Taxonomy" id="120107"/>
    <lineage>
        <taxon>Bacteria</taxon>
        <taxon>Pseudomonadati</taxon>
        <taxon>Pseudomonadota</taxon>
        <taxon>Alphaproteobacteria</taxon>
        <taxon>Sphingomonadales</taxon>
        <taxon>Sphingomonadaceae</taxon>
        <taxon>Sphingobium</taxon>
    </lineage>
</organism>
<proteinExistence type="predicted"/>
<dbReference type="Proteomes" id="UP000218272">
    <property type="component" value="Plasmid pSCLO_3"/>
</dbReference>
<name>A0A1E1F8A3_9SPHN</name>
<evidence type="ECO:0000313" key="3">
    <source>
        <dbReference type="Proteomes" id="UP000218272"/>
    </source>
</evidence>
<evidence type="ECO:0000313" key="2">
    <source>
        <dbReference type="EMBL" id="BAV66752.1"/>
    </source>
</evidence>
<dbReference type="EMBL" id="AP017657">
    <property type="protein sequence ID" value="BAV66752.1"/>
    <property type="molecule type" value="Genomic_DNA"/>
</dbReference>
<keyword evidence="3" id="KW-1185">Reference proteome</keyword>
<accession>A0A1E1F8A3</accession>
<evidence type="ECO:0008006" key="4">
    <source>
        <dbReference type="Google" id="ProtNLM"/>
    </source>
</evidence>
<protein>
    <recommendedName>
        <fullName evidence="4">Pathogenicity locus</fullName>
    </recommendedName>
</protein>
<sequence>MDRQAASRTGAVAEGGAMTAPSPARFSAEDRAVLLAVKGVGPTVLERLETLGIASMEALACQGADEVCRRIAAMLGASCWSNSPMARGAIERAIDAARQERAR</sequence>
<dbReference type="KEGG" id="sclo:SCLO_3000850"/>
<feature type="region of interest" description="Disordered" evidence="1">
    <location>
        <begin position="1"/>
        <end position="23"/>
    </location>
</feature>
<keyword evidence="2" id="KW-0614">Plasmid</keyword>
<geneLocation type="plasmid" evidence="3">
    <name>psclo_3 dna</name>
</geneLocation>